<evidence type="ECO:0000313" key="2">
    <source>
        <dbReference type="EMBL" id="KIM76702.1"/>
    </source>
</evidence>
<accession>A0A0C3BH83</accession>
<dbReference type="STRING" id="765440.A0A0C3BH83"/>
<name>A0A0C3BH83_PILCF</name>
<proteinExistence type="predicted"/>
<reference evidence="2 3" key="1">
    <citation type="submission" date="2014-04" db="EMBL/GenBank/DDBJ databases">
        <authorList>
            <consortium name="DOE Joint Genome Institute"/>
            <person name="Kuo A."/>
            <person name="Tarkka M."/>
            <person name="Buscot F."/>
            <person name="Kohler A."/>
            <person name="Nagy L.G."/>
            <person name="Floudas D."/>
            <person name="Copeland A."/>
            <person name="Barry K.W."/>
            <person name="Cichocki N."/>
            <person name="Veneault-Fourrey C."/>
            <person name="LaButti K."/>
            <person name="Lindquist E.A."/>
            <person name="Lipzen A."/>
            <person name="Lundell T."/>
            <person name="Morin E."/>
            <person name="Murat C."/>
            <person name="Sun H."/>
            <person name="Tunlid A."/>
            <person name="Henrissat B."/>
            <person name="Grigoriev I.V."/>
            <person name="Hibbett D.S."/>
            <person name="Martin F."/>
            <person name="Nordberg H.P."/>
            <person name="Cantor M.N."/>
            <person name="Hua S.X."/>
        </authorList>
    </citation>
    <scope>NUCLEOTIDE SEQUENCE [LARGE SCALE GENOMIC DNA]</scope>
    <source>
        <strain evidence="2 3">F 1598</strain>
    </source>
</reference>
<evidence type="ECO:0000256" key="1">
    <source>
        <dbReference type="SAM" id="Phobius"/>
    </source>
</evidence>
<keyword evidence="3" id="KW-1185">Reference proteome</keyword>
<feature type="transmembrane region" description="Helical" evidence="1">
    <location>
        <begin position="93"/>
        <end position="112"/>
    </location>
</feature>
<dbReference type="OrthoDB" id="5817230at2759"/>
<keyword evidence="1" id="KW-0472">Membrane</keyword>
<dbReference type="AlphaFoldDB" id="A0A0C3BH83"/>
<dbReference type="InterPro" id="IPR027417">
    <property type="entry name" value="P-loop_NTPase"/>
</dbReference>
<protein>
    <submittedName>
        <fullName evidence="2">Uncharacterized protein</fullName>
    </submittedName>
</protein>
<reference evidence="3" key="2">
    <citation type="submission" date="2015-01" db="EMBL/GenBank/DDBJ databases">
        <title>Evolutionary Origins and Diversification of the Mycorrhizal Mutualists.</title>
        <authorList>
            <consortium name="DOE Joint Genome Institute"/>
            <consortium name="Mycorrhizal Genomics Consortium"/>
            <person name="Kohler A."/>
            <person name="Kuo A."/>
            <person name="Nagy L.G."/>
            <person name="Floudas D."/>
            <person name="Copeland A."/>
            <person name="Barry K.W."/>
            <person name="Cichocki N."/>
            <person name="Veneault-Fourrey C."/>
            <person name="LaButti K."/>
            <person name="Lindquist E.A."/>
            <person name="Lipzen A."/>
            <person name="Lundell T."/>
            <person name="Morin E."/>
            <person name="Murat C."/>
            <person name="Riley R."/>
            <person name="Ohm R."/>
            <person name="Sun H."/>
            <person name="Tunlid A."/>
            <person name="Henrissat B."/>
            <person name="Grigoriev I.V."/>
            <person name="Hibbett D.S."/>
            <person name="Martin F."/>
        </authorList>
    </citation>
    <scope>NUCLEOTIDE SEQUENCE [LARGE SCALE GENOMIC DNA]</scope>
    <source>
        <strain evidence="3">F 1598</strain>
    </source>
</reference>
<keyword evidence="1" id="KW-0812">Transmembrane</keyword>
<dbReference type="InParanoid" id="A0A0C3BH83"/>
<gene>
    <name evidence="2" type="ORF">PILCRDRAFT_639987</name>
</gene>
<dbReference type="Gene3D" id="3.40.50.300">
    <property type="entry name" value="P-loop containing nucleotide triphosphate hydrolases"/>
    <property type="match status" value="1"/>
</dbReference>
<sequence length="181" mass="21028">MAESCHRLLCCSKASSTRGGFFVLRLYSFDVFKSKLPKVPLEKYFPEYTADPDINKAAKYILWRFMQTNRAWLSVYPQYANPVRLFRWYADFLSFYLILLPFVVGKPLRFIFPGGRRIIRISTSHIANKRGFSQIQLISQNATAFCVTSLLINRPCAMRCWILLCRDSCCWIEDYCMGGAV</sequence>
<dbReference type="HOGENOM" id="CLU_1489538_0_0_1"/>
<dbReference type="EMBL" id="KN833032">
    <property type="protein sequence ID" value="KIM76702.1"/>
    <property type="molecule type" value="Genomic_DNA"/>
</dbReference>
<evidence type="ECO:0000313" key="3">
    <source>
        <dbReference type="Proteomes" id="UP000054166"/>
    </source>
</evidence>
<keyword evidence="1" id="KW-1133">Transmembrane helix</keyword>
<dbReference type="Proteomes" id="UP000054166">
    <property type="component" value="Unassembled WGS sequence"/>
</dbReference>
<organism evidence="2 3">
    <name type="scientific">Piloderma croceum (strain F 1598)</name>
    <dbReference type="NCBI Taxonomy" id="765440"/>
    <lineage>
        <taxon>Eukaryota</taxon>
        <taxon>Fungi</taxon>
        <taxon>Dikarya</taxon>
        <taxon>Basidiomycota</taxon>
        <taxon>Agaricomycotina</taxon>
        <taxon>Agaricomycetes</taxon>
        <taxon>Agaricomycetidae</taxon>
        <taxon>Atheliales</taxon>
        <taxon>Atheliaceae</taxon>
        <taxon>Piloderma</taxon>
    </lineage>
</organism>